<sequence>MANSVPTIPLRRNCHTNYGTLGELILPSGRRIFTLEPPWQDNQRNISCIYPGLFHVVPDNNGRYRHWRLLDVRGRGNIEFHGGNHYIDPNTRKVQTLGCIVPGLSLDHHHVCSVLGSRAALAVMHRELDRFAESGWDLSIELFDPYRGWGHVQ</sequence>
<dbReference type="EMBL" id="CAADFA010000003">
    <property type="protein sequence ID" value="VFJ43658.1"/>
    <property type="molecule type" value="Genomic_DNA"/>
</dbReference>
<dbReference type="InterPro" id="IPR043732">
    <property type="entry name" value="DUF5675"/>
</dbReference>
<feature type="domain" description="DUF5675" evidence="1">
    <location>
        <begin position="10"/>
        <end position="128"/>
    </location>
</feature>
<protein>
    <recommendedName>
        <fullName evidence="1">DUF5675 domain-containing protein</fullName>
    </recommendedName>
</protein>
<dbReference type="EMBL" id="CAADEZ010000003">
    <property type="protein sequence ID" value="VFJ42963.1"/>
    <property type="molecule type" value="Genomic_DNA"/>
</dbReference>
<evidence type="ECO:0000313" key="2">
    <source>
        <dbReference type="EMBL" id="VFJ42963.1"/>
    </source>
</evidence>
<dbReference type="Pfam" id="PF18925">
    <property type="entry name" value="DUF5675"/>
    <property type="match status" value="1"/>
</dbReference>
<organism evidence="2">
    <name type="scientific">Candidatus Kentrum sp. FM</name>
    <dbReference type="NCBI Taxonomy" id="2126340"/>
    <lineage>
        <taxon>Bacteria</taxon>
        <taxon>Pseudomonadati</taxon>
        <taxon>Pseudomonadota</taxon>
        <taxon>Gammaproteobacteria</taxon>
        <taxon>Candidatus Kentrum</taxon>
    </lineage>
</organism>
<evidence type="ECO:0000259" key="1">
    <source>
        <dbReference type="Pfam" id="PF18925"/>
    </source>
</evidence>
<proteinExistence type="predicted"/>
<reference evidence="2" key="1">
    <citation type="submission" date="2019-02" db="EMBL/GenBank/DDBJ databases">
        <authorList>
            <person name="Gruber-Vodicka R. H."/>
            <person name="Seah K. B. B."/>
        </authorList>
    </citation>
    <scope>NUCLEOTIDE SEQUENCE</scope>
    <source>
        <strain evidence="2">BECK_BZ163</strain>
        <strain evidence="4">BECK_BZ164</strain>
        <strain evidence="3">BECK_BZ165</strain>
    </source>
</reference>
<evidence type="ECO:0000313" key="4">
    <source>
        <dbReference type="EMBL" id="VFK05654.1"/>
    </source>
</evidence>
<accession>A0A450RV13</accession>
<evidence type="ECO:0000313" key="3">
    <source>
        <dbReference type="EMBL" id="VFJ43658.1"/>
    </source>
</evidence>
<dbReference type="EMBL" id="CAADFL010000003">
    <property type="protein sequence ID" value="VFK05654.1"/>
    <property type="molecule type" value="Genomic_DNA"/>
</dbReference>
<name>A0A450RV13_9GAMM</name>
<gene>
    <name evidence="2" type="ORF">BECKFM1743A_GA0114220_1000319</name>
    <name evidence="4" type="ORF">BECKFM1743B_GA0114221_1000319</name>
    <name evidence="3" type="ORF">BECKFM1743C_GA0114222_1000319</name>
</gene>
<dbReference type="AlphaFoldDB" id="A0A450RV13"/>